<keyword evidence="1" id="KW-0812">Transmembrane</keyword>
<keyword evidence="3" id="KW-1185">Reference proteome</keyword>
<sequence length="100" mass="11183">MRYLALLLQLPLFAIFVWIYLTVPRDLARTPARRLFDIAAILLALLASVLAMLFAYDADIGHVGLIWKQVAAVLAAFHSFPLVLAIAWFTRGRVFGVAQK</sequence>
<keyword evidence="1" id="KW-0472">Membrane</keyword>
<protein>
    <submittedName>
        <fullName evidence="2">Uncharacterized protein</fullName>
    </submittedName>
</protein>
<dbReference type="KEGG" id="xbc:ELE36_16740"/>
<proteinExistence type="predicted"/>
<dbReference type="AlphaFoldDB" id="A0A411HN16"/>
<organism evidence="2 3">
    <name type="scientific">Pseudolysobacter antarcticus</name>
    <dbReference type="NCBI Taxonomy" id="2511995"/>
    <lineage>
        <taxon>Bacteria</taxon>
        <taxon>Pseudomonadati</taxon>
        <taxon>Pseudomonadota</taxon>
        <taxon>Gammaproteobacteria</taxon>
        <taxon>Lysobacterales</taxon>
        <taxon>Rhodanobacteraceae</taxon>
        <taxon>Pseudolysobacter</taxon>
    </lineage>
</organism>
<feature type="transmembrane region" description="Helical" evidence="1">
    <location>
        <begin position="66"/>
        <end position="90"/>
    </location>
</feature>
<feature type="transmembrane region" description="Helical" evidence="1">
    <location>
        <begin position="35"/>
        <end position="54"/>
    </location>
</feature>
<keyword evidence="1" id="KW-1133">Transmembrane helix</keyword>
<dbReference type="Proteomes" id="UP000291562">
    <property type="component" value="Chromosome"/>
</dbReference>
<evidence type="ECO:0000313" key="3">
    <source>
        <dbReference type="Proteomes" id="UP000291562"/>
    </source>
</evidence>
<gene>
    <name evidence="2" type="ORF">ELE36_16740</name>
</gene>
<evidence type="ECO:0000313" key="2">
    <source>
        <dbReference type="EMBL" id="QBB71871.1"/>
    </source>
</evidence>
<dbReference type="EMBL" id="CP035704">
    <property type="protein sequence ID" value="QBB71871.1"/>
    <property type="molecule type" value="Genomic_DNA"/>
</dbReference>
<dbReference type="RefSeq" id="WP_129835306.1">
    <property type="nucleotide sequence ID" value="NZ_CP035704.1"/>
</dbReference>
<reference evidence="2 3" key="1">
    <citation type="submission" date="2019-01" db="EMBL/GenBank/DDBJ databases">
        <title>Pseudolysobacter antarctica gen. nov., sp. nov., isolated from Fildes Peninsula, Antarctica.</title>
        <authorList>
            <person name="Wei Z."/>
            <person name="Peng F."/>
        </authorList>
    </citation>
    <scope>NUCLEOTIDE SEQUENCE [LARGE SCALE GENOMIC DNA]</scope>
    <source>
        <strain evidence="2 3">AQ6-296</strain>
    </source>
</reference>
<feature type="transmembrane region" description="Helical" evidence="1">
    <location>
        <begin position="6"/>
        <end position="23"/>
    </location>
</feature>
<accession>A0A411HN16</accession>
<name>A0A411HN16_9GAMM</name>
<evidence type="ECO:0000256" key="1">
    <source>
        <dbReference type="SAM" id="Phobius"/>
    </source>
</evidence>